<dbReference type="SMART" id="SM00406">
    <property type="entry name" value="IGv"/>
    <property type="match status" value="2"/>
</dbReference>
<keyword evidence="9 15" id="KW-0472">Membrane</keyword>
<comment type="subcellular location">
    <subcellularLocation>
        <location evidence="1">Membrane</location>
        <topology evidence="1">Single-pass type I membrane protein</topology>
    </subcellularLocation>
</comment>
<evidence type="ECO:0000259" key="17">
    <source>
        <dbReference type="PROSITE" id="PS50188"/>
    </source>
</evidence>
<evidence type="ECO:0000256" key="9">
    <source>
        <dbReference type="ARBA" id="ARBA00023136"/>
    </source>
</evidence>
<feature type="region of interest" description="Disordered" evidence="14">
    <location>
        <begin position="1136"/>
        <end position="1155"/>
    </location>
</feature>
<dbReference type="InterPro" id="IPR027417">
    <property type="entry name" value="P-loop_NTPase"/>
</dbReference>
<dbReference type="SMART" id="SM00589">
    <property type="entry name" value="PRY"/>
    <property type="match status" value="2"/>
</dbReference>
<dbReference type="Gene3D" id="3.40.850.10">
    <property type="entry name" value="Kinesin motor domain"/>
    <property type="match status" value="1"/>
</dbReference>
<dbReference type="InterPro" id="IPR013783">
    <property type="entry name" value="Ig-like_fold"/>
</dbReference>
<dbReference type="InterPro" id="IPR002913">
    <property type="entry name" value="START_lipid-bd_dom"/>
</dbReference>
<organism evidence="20 21">
    <name type="scientific">Polypterus senegalus</name>
    <name type="common">Senegal bichir</name>
    <dbReference type="NCBI Taxonomy" id="55291"/>
    <lineage>
        <taxon>Eukaryota</taxon>
        <taxon>Metazoa</taxon>
        <taxon>Chordata</taxon>
        <taxon>Craniata</taxon>
        <taxon>Vertebrata</taxon>
        <taxon>Euteleostomi</taxon>
        <taxon>Actinopterygii</taxon>
        <taxon>Polypteriformes</taxon>
        <taxon>Polypteridae</taxon>
        <taxon>Polypterus</taxon>
    </lineage>
</organism>
<dbReference type="Gene3D" id="2.60.200.20">
    <property type="match status" value="1"/>
</dbReference>
<dbReference type="Pfam" id="PF00225">
    <property type="entry name" value="Kinesin"/>
    <property type="match status" value="1"/>
</dbReference>
<feature type="region of interest" description="Disordered" evidence="14">
    <location>
        <begin position="2742"/>
        <end position="2769"/>
    </location>
</feature>
<dbReference type="SMART" id="SM00449">
    <property type="entry name" value="SPRY"/>
    <property type="match status" value="2"/>
</dbReference>
<feature type="compositionally biased region" description="Low complexity" evidence="14">
    <location>
        <begin position="3082"/>
        <end position="3092"/>
    </location>
</feature>
<dbReference type="Pfam" id="PF22705">
    <property type="entry name" value="C2-set_3"/>
    <property type="match status" value="2"/>
</dbReference>
<feature type="region of interest" description="Disordered" evidence="14">
    <location>
        <begin position="3339"/>
        <end position="3373"/>
    </location>
</feature>
<feature type="region of interest" description="Disordered" evidence="14">
    <location>
        <begin position="715"/>
        <end position="735"/>
    </location>
</feature>
<feature type="compositionally biased region" description="Polar residues" evidence="14">
    <location>
        <begin position="1541"/>
        <end position="1557"/>
    </location>
</feature>
<dbReference type="Pfam" id="PF01852">
    <property type="entry name" value="START"/>
    <property type="match status" value="1"/>
</dbReference>
<dbReference type="Proteomes" id="UP001166052">
    <property type="component" value="Unassembled WGS sequence"/>
</dbReference>
<evidence type="ECO:0000256" key="5">
    <source>
        <dbReference type="ARBA" id="ARBA00022741"/>
    </source>
</evidence>
<feature type="transmembrane region" description="Helical" evidence="15">
    <location>
        <begin position="4432"/>
        <end position="4453"/>
    </location>
</feature>
<evidence type="ECO:0000313" key="21">
    <source>
        <dbReference type="Proteomes" id="UP001166052"/>
    </source>
</evidence>
<dbReference type="PROSITE" id="PS50067">
    <property type="entry name" value="KINESIN_MOTOR_2"/>
    <property type="match status" value="1"/>
</dbReference>
<keyword evidence="6 12" id="KW-0067">ATP-binding</keyword>
<proteinExistence type="inferred from homology"/>
<dbReference type="SUPFAM" id="SSF49899">
    <property type="entry name" value="Concanavalin A-like lectins/glucanases"/>
    <property type="match status" value="2"/>
</dbReference>
<dbReference type="SMART" id="SM00409">
    <property type="entry name" value="IG"/>
    <property type="match status" value="2"/>
</dbReference>
<dbReference type="PROSITE" id="PS00411">
    <property type="entry name" value="KINESIN_MOTOR_1"/>
    <property type="match status" value="1"/>
</dbReference>
<name>A0ABS2YUA0_POLSE</name>
<dbReference type="InterPro" id="IPR036179">
    <property type="entry name" value="Ig-like_dom_sf"/>
</dbReference>
<comment type="caution">
    <text evidence="20">The sequence shown here is derived from an EMBL/GenBank/DDBJ whole genome shotgun (WGS) entry which is preliminary data.</text>
</comment>
<feature type="compositionally biased region" description="Polar residues" evidence="14">
    <location>
        <begin position="2667"/>
        <end position="2689"/>
    </location>
</feature>
<feature type="non-terminal residue" evidence="20">
    <location>
        <position position="5079"/>
    </location>
</feature>
<evidence type="ECO:0000256" key="6">
    <source>
        <dbReference type="ARBA" id="ARBA00022840"/>
    </source>
</evidence>
<dbReference type="PRINTS" id="PR00380">
    <property type="entry name" value="KINESINHEAVY"/>
</dbReference>
<dbReference type="Pfam" id="PF13765">
    <property type="entry name" value="PRY"/>
    <property type="match status" value="2"/>
</dbReference>
<dbReference type="InterPro" id="IPR006574">
    <property type="entry name" value="PRY"/>
</dbReference>
<dbReference type="PROSITE" id="PS50848">
    <property type="entry name" value="START"/>
    <property type="match status" value="1"/>
</dbReference>
<feature type="region of interest" description="Disordered" evidence="14">
    <location>
        <begin position="303"/>
        <end position="324"/>
    </location>
</feature>
<evidence type="ECO:0000259" key="18">
    <source>
        <dbReference type="PROSITE" id="PS50835"/>
    </source>
</evidence>
<reference evidence="20" key="1">
    <citation type="journal article" date="2021" name="Cell">
        <title>Tracing the genetic footprints of vertebrate landing in non-teleost ray-finned fishes.</title>
        <authorList>
            <person name="Bi X."/>
            <person name="Wang K."/>
            <person name="Yang L."/>
            <person name="Pan H."/>
            <person name="Jiang H."/>
            <person name="Wei Q."/>
            <person name="Fang M."/>
            <person name="Yu H."/>
            <person name="Zhu C."/>
            <person name="Cai Y."/>
            <person name="He Y."/>
            <person name="Gan X."/>
            <person name="Zeng H."/>
            <person name="Yu D."/>
            <person name="Zhu Y."/>
            <person name="Jiang H."/>
            <person name="Qiu Q."/>
            <person name="Yang H."/>
            <person name="Zhang Y.E."/>
            <person name="Wang W."/>
            <person name="Zhu M."/>
            <person name="He S."/>
            <person name="Zhang G."/>
        </authorList>
    </citation>
    <scope>NUCLEOTIDE SEQUENCE</scope>
    <source>
        <strain evidence="20">Bchr_001</strain>
    </source>
</reference>
<feature type="domain" description="Ig-like" evidence="18">
    <location>
        <begin position="4684"/>
        <end position="4796"/>
    </location>
</feature>
<dbReference type="PANTHER" id="PTHR47117">
    <property type="entry name" value="STAR-RELATED LIPID TRANSFER PROTEIN 9"/>
    <property type="match status" value="1"/>
</dbReference>
<feature type="compositionally biased region" description="Basic and acidic residues" evidence="14">
    <location>
        <begin position="2805"/>
        <end position="2816"/>
    </location>
</feature>
<dbReference type="Gene3D" id="2.60.120.920">
    <property type="match status" value="2"/>
</dbReference>
<evidence type="ECO:0000256" key="13">
    <source>
        <dbReference type="SAM" id="Coils"/>
    </source>
</evidence>
<feature type="region of interest" description="Disordered" evidence="14">
    <location>
        <begin position="1529"/>
        <end position="1557"/>
    </location>
</feature>
<feature type="non-terminal residue" evidence="20">
    <location>
        <position position="1"/>
    </location>
</feature>
<feature type="coiled-coil region" evidence="13">
    <location>
        <begin position="662"/>
        <end position="714"/>
    </location>
</feature>
<feature type="domain" description="B30.2/SPRY" evidence="17">
    <location>
        <begin position="4882"/>
        <end position="5078"/>
    </location>
</feature>
<feature type="region of interest" description="Disordered" evidence="14">
    <location>
        <begin position="921"/>
        <end position="967"/>
    </location>
</feature>
<evidence type="ECO:0000256" key="10">
    <source>
        <dbReference type="ARBA" id="ARBA00023175"/>
    </source>
</evidence>
<feature type="domain" description="Kinesin motor" evidence="16">
    <location>
        <begin position="39"/>
        <end position="378"/>
    </location>
</feature>
<dbReference type="Gene3D" id="3.30.530.20">
    <property type="match status" value="1"/>
</dbReference>
<evidence type="ECO:0000259" key="19">
    <source>
        <dbReference type="PROSITE" id="PS50848"/>
    </source>
</evidence>
<feature type="region of interest" description="Disordered" evidence="14">
    <location>
        <begin position="1100"/>
        <end position="1126"/>
    </location>
</feature>
<dbReference type="SMART" id="SM00129">
    <property type="entry name" value="KISc"/>
    <property type="match status" value="1"/>
</dbReference>
<dbReference type="InterPro" id="IPR001752">
    <property type="entry name" value="Kinesin_motor_dom"/>
</dbReference>
<evidence type="ECO:0000259" key="16">
    <source>
        <dbReference type="PROSITE" id="PS50067"/>
    </source>
</evidence>
<feature type="compositionally biased region" description="Polar residues" evidence="14">
    <location>
        <begin position="715"/>
        <end position="731"/>
    </location>
</feature>
<dbReference type="InterPro" id="IPR003879">
    <property type="entry name" value="Butyrophylin_SPRY"/>
</dbReference>
<feature type="region of interest" description="Disordered" evidence="14">
    <location>
        <begin position="2802"/>
        <end position="2860"/>
    </location>
</feature>
<dbReference type="PROSITE" id="PS50188">
    <property type="entry name" value="B302_SPRY"/>
    <property type="match status" value="2"/>
</dbReference>
<feature type="compositionally biased region" description="Basic residues" evidence="14">
    <location>
        <begin position="1138"/>
        <end position="1147"/>
    </location>
</feature>
<feature type="compositionally biased region" description="Low complexity" evidence="14">
    <location>
        <begin position="1113"/>
        <end position="1126"/>
    </location>
</feature>
<feature type="compositionally biased region" description="Polar residues" evidence="14">
    <location>
        <begin position="3739"/>
        <end position="3752"/>
    </location>
</feature>
<keyword evidence="11" id="KW-0393">Immunoglobulin domain</keyword>
<comment type="similarity">
    <text evidence="12">Belongs to the TRAFAC class myosin-kinesin ATPase superfamily. Kinesin family.</text>
</comment>
<dbReference type="InterPro" id="IPR013106">
    <property type="entry name" value="Ig_V-set"/>
</dbReference>
<dbReference type="SUPFAM" id="SSF49879">
    <property type="entry name" value="SMAD/FHA domain"/>
    <property type="match status" value="1"/>
</dbReference>
<dbReference type="CDD" id="cd13733">
    <property type="entry name" value="SPRY_PRY_C-I_1"/>
    <property type="match status" value="2"/>
</dbReference>
<dbReference type="InterPro" id="IPR003877">
    <property type="entry name" value="SPRY_dom"/>
</dbReference>
<evidence type="ECO:0000256" key="12">
    <source>
        <dbReference type="PROSITE-ProRule" id="PRU00283"/>
    </source>
</evidence>
<keyword evidence="10 12" id="KW-0505">Motor protein</keyword>
<dbReference type="Gene3D" id="2.60.40.10">
    <property type="entry name" value="Immunoglobulins"/>
    <property type="match status" value="4"/>
</dbReference>
<dbReference type="InterPro" id="IPR008984">
    <property type="entry name" value="SMAD_FHA_dom_sf"/>
</dbReference>
<dbReference type="PROSITE" id="PS50835">
    <property type="entry name" value="IG_LIKE"/>
    <property type="match status" value="4"/>
</dbReference>
<feature type="compositionally biased region" description="Low complexity" evidence="14">
    <location>
        <begin position="304"/>
        <end position="321"/>
    </location>
</feature>
<dbReference type="Pfam" id="PF00622">
    <property type="entry name" value="SPRY"/>
    <property type="match status" value="2"/>
</dbReference>
<dbReference type="SUPFAM" id="SSF55961">
    <property type="entry name" value="Bet v1-like"/>
    <property type="match status" value="1"/>
</dbReference>
<dbReference type="SUPFAM" id="SSF48726">
    <property type="entry name" value="Immunoglobulin"/>
    <property type="match status" value="4"/>
</dbReference>
<feature type="compositionally biased region" description="Low complexity" evidence="14">
    <location>
        <begin position="3852"/>
        <end position="3872"/>
    </location>
</feature>
<sequence>MNVQYLENENKVQGLCWNIIYSSREITDGGKVIVEIDEKVVRIKNMKLEGRPDGPADSREKVLEYGFDYCYWSVDPAASNYTSQEEVFQDLGTIVLSGASKGYNVCLFAYGQTGSGKTYTMMGTPALFSRSSDFSESQNSCRIEVSFLEIYNEKVRDLLRSPDRKKPFTLRVREHPEKGPYVQGLSQHLVSDYKQTVNLLEEGIANRMTAATHIHDASSRSHAIFTIQYTQAILENNLPSEIVSKINLVDLAGSERADPNYCRDRLTEGSNINKSLVTLGIVISTLAQNSQMFSSCQSINSMASEGESSNTGSQSSSQSGGSRRHCYVPYRDSILTWLLKDSLGGNSKTVMVATISPSSSSYSETISTLRYAAHARNIINKPRVNEDANVKLIRELREEIDRLKTMLMSFELRNSSPSLSEDRDGHFSDIVMQNELKIEQLTKDWTDKWKDKQELMEEYRVDINREREGVLIDSRLPHLIAVDGDVLSTGIVFYHLREGTTRIGSSSDHGETNIVLQGSPSDEDYCEIVNECGVVSLKPCQKGHCAVNGHEVTEPCRLAQGAVIVLGKKHTFRFNHPAEAAILRQRRRVSEGFLLRSGSCEWLDVEELSSSPSYDACLSPQASSELSVECWDHEKEQSHVALSLSSASQRLVDQQHYVEGLREELLASQHREEQELEREQARILQQHREIEQWLLQEQQRLKFLERQKRDLAVQTDQGLSSGAEVQNSAEKSSLMEDRKRLVQQELLRQHALKRAEKRIRRKRLCFQLERIAKKQHLLEAKKELQQLEAACMLTKDTSGSTETVTPKGSAPTLQRRHSFSSDLLRRLYSHHAPVYSHLLKQKKSFKPSTSQGHWKSQFRQKSLSEECLPDRTSSKTGHSCSCIHCVSGCKLTCTTGINHSLSVPNFATCVLKDFQRRSPGFTARPNIRPKIHSSSALYSQLGTNKEKTKSKKSPSLEKEKDTKKHSKGFDRVKKLLARSVQIKKTLSGIFKKTVIPRGPIKSSGTETSKVFHSLKRKPDKAELSKIASSFETLDQIEKPTDVRKWHSAEVLGNNVKLVEVKQHLKDYKEDLMDDNQTCSDTDSQYSLDSLSSTYTKALAKKLEDDERSEQEHSASQSDDSQISQDSLAEDHCNELKAKNRKHTRRSKANVQRLTLYGNSDSPEGCLIKAGRSNLMGRLDTWRTKKRMDLGPFNIKTATDEMPTEVFWQHHSPVPESIDTLVRFHSDSCETLRLTKTFPFLDEKHQEHISWTNESILCNNVRVEQKGSSLPIESKCFINKLDVCTNQELSVESLMQIPRSHNMDDPATQSLTGHRTTLFSDQISVNGQSASEPQKGSFSVLVLDSFITESVLQSTATPVQPAFISGTTFISEDSTSLVQMCLPENKSKCNEALVRFSSELAEVVLANVFASGDRKPAEIFNKSSKPESEPGFDAYHSNKGENISCCPKENAFLAADVLHQHTSAVGVMENGIFESQNETAIEDMHLPHVTLKIQEDCAHQEASKNDISVSSVQEYMASSDQLLTILEPISPAGESKDPTMKETASMNLSQPSSPDNSSIDQCYISDSSHPISNRLHTDPNLQIQTASQLLGNGYATEPQPPSVEAPNVVKAIAICHSNFNALGNEADEDLSQHCDTNLNLDSRGTEDLIGTVINLSNSTLPSFIYAEKTTLIGEGELAGHEGEPETLNVMETLVERASADHMAPDFENQKTITVQVTSLGENDDGYGVVASADLSGMMDKNKEKYASFMKPQIKTSSSECNVKLQEESWCSHDIHETLKQGVGAVNHKCIITFADSAIFKSGSGTKTEEESNDNLNDACSKQMNKAEWNDVCIIQKADPSRSNTFNEQTRDVGCSLTHSSANDEEPGESISRLETGELELNGNSGAERFWKGKSEAEVVKQRDNNCVLQKEILITEQPSANCQELFIPKLNLITSNTEGITEQELELQNVTFNDSELSLHHITNTDVNTAVEHEPELDRTQLFDEIGRKPSSETVYCVVLDSIDSMQNENQKTLNSLSNKDGSSDVNELLDQSQVAVLRQNLEELTKVSGDRENLHRECELEGFQRNSLYCKETSGSHLPESPDTAASGRCPMHNICDDEMSNEQTGFNTFLETGDSENGESDHQMKSCDIDRVQDRTILPALNIQSQEWELKTVSPGRARHTNLPMVEDKNEQVVTSYTLLTNPGITSDVQPDSEEHMSIKLGDSNESNYVRRDLIIGAFHHHDSSYLQSDTWDPQNVQKNEKSYEEYSAPQNDCVLQLHQKEKEENHNHHLSNTLKYVQIRNTSSFECQFPNTSDEVNREDCPTANGKLEKRVTCELALEDTHSYCTASAFVKHGADLIKFPVPEHKRNLDHINKKNAPETVKPDCLFGLIVTAESSSQAQSESSLSGHGPEMAHTTDSICQSNIISKKSQEKNMSSSSLYSNIISRGSSPSVVTEGDYLENICNFSEKRDDYPVSSLEGVNYKNMFKQSLQEKITETCLSETDRIVPSTQNYFDIRMSNSLDRVFQEIECILPNNLHEPLPCIPNQSAEFQDTLAEMGQGNRRLPKDETGYSIDKVVAVLDVSSKRNTISPQSESDSVGDLQYNENNLPMEDLPKPFAQTESGYPSHGETLGTNKSLIGTVYMEEFVDYEATLNKFFSIEESANQAVLEEKYNAHIPLIKHSDDFQSQINPPSETASTSPNGDSFSSPKFLKDLLRHEKPQITLSQDQPQSEINHLVTLEHKAESDYMETSVVCHTASTEMENVTEEPVETKENKDTTAAPAISHKSSSLEDLCSLSGIELHFIESERRKYSKIGNLRSIQNDGKRNSTADVQKKKQRFRRIKAHSPESGDLSSSSSQDSKDSSSQEGGESYTLRGSAIRPSRSRGLGWVENARIQPCRTRKHSNSKSLPSCHFGGTSIELDSTDEGMTSPLTPSEGFVRQSFRQERGWRHLHDQKESLHFGSSDINPYTHAWQQEKTSKTSWKQHIFGSASDIMFQPLSQGKCKQKCSSVDNDLNAQNSPLYSHLSSYARTLSSTLSSVEDLQGQDSFNLGYKYDKLLNPKCQDSAYLENRISPYKIDSDPLDGHSVQVDEIMLLYPSEPESSVKSSSEGTEKITCDQYTQTWTDNRVRKASRHRRSSTQVPASRKEEATECPQPAAWTSLQNISIHLSQLLHNTSDILGNLHNLRTVDPPLNHFSPSLSTVGTCNSTYNGSSKRDSYTQTVGHVAVQTDDIPLNSKVSEFLSADHSKMPQEVNVIVKVVSPDLIDVTHENKDVVLKVAERDWEPGVKMKSLTDLSYSNSSSLQKSVDMACNSLSQANLVGLGSTSPMLLSSILGQSSSPSPQLQISSVSCPQLSIKKSPKLQGDPEHYHSSPNRNNVNSEQTRTVDRASSPILTVEAGISSHNKKSKSSVCLLLPNMSDDSFHEQKNFFSSSWHGDRDRNATLTESYSSLHKNKDMRKSSKGAKVDGVGRTLETNVRGSQRWQSTKIESDSQFVQTGTIPDGAEKHLPTGVGLPHSFRQTTSSSCMTQRRGYSNAYTSPNGCDSFTPLTISENSEMTIQLLDDDAVSLAPSECNTEVLLNIKPLQDEGLTQPQQIHQKCRVPEDLPVHNKFSHWSGVNYRPPSSLSSSSAFPVSESLTHKLKKSGQEELMGSSSELRTLDEDRVRVIEVLRRERAQVMAAVQLEMNPHQLTVELTEAKLNYSLGETDALLKVLHSGDEVPVGQIKQHLYDRHMKNIEGLRKEREMRLQHCRRTRSLSPTKHSALSTQVARDADMPSRRREYLQQLRQAVVDSTRIQEPKKTPPQCPSDIEQLIRDYGKAREEAKTEIARARNRLRERTEQEKRRLEQQTLSQLLRDELKLRNQMSSSTLCTGSSLSLSSSPTSGYNSSHTLTPPDGSRHRVEQRSLDDKQPRVETRGRSPIKGIGHQRLSVQGRAVKVQIQAFYTMFGFHKVTVGAYHEVVHKPTYPNAALRLELGGNHMMRVQMEKGRPASQAVRTVLKKDLRMDSDVNLNEVPPRGQLPTNGNTKANSSSFIPQLSGYSAYRNIASETVASVTAEVLAASGGNVENLLNGKSAGGWKYQCQEKGVQVYYKSFSSPTKHGFLGTGLIEQPLHSLWSVVRDLSKTSLYEKALKAEQVTIVDTDIQLVHFVMNASVCYLKQLRDFCCISVESKQEQQLVLALRSVFDESLPRPTTEMVRGELLPSVWVLQPDTKDNKAVTKVFYMIQISRKKAVGSEAFSVVGPSHSIISYIGEDIMLPASLSPALNAEGFQVRWFTAEFRSPVLLYTNYSIVNQTDRRMSIFQEELKNGSVSLLVQSVRVSDEGIYTCHVDSGEQQEKVQIALSVEVLGTQPSISVSSTDDQQTRLECSAEKWNPQPEVIWRDMNGADVTSQSSVTTERDMEGLLKVSSVITVKEEHNVFTCLMRSKAPKPDWASRLCVYSFSPRASGWLAAFCVLLALCVLLTPLLLIQWTRMRDRSLKYDAKADVTLDLDTANPRLIVSEAGKQVRHVDTWQSMTDNPKRFDPSVFVLAKEGFTSGRHYWEVEVGEKTDWIVGVARESVDRKGDVNLSPYDGFWTLCLLKEEMFDYLALTDPDVHLPLRVNPWTVGVFLNYDEGQVSFYNAKTHTHLYTFKESFNEKLYPFFCPCDNDGGKNADPLIISIMPKVKLGRSNDLKKNSSRIRSSEDFSFYLVTMSMELSPETFVVNGFSKPIITYVGEDVILLATLSPLLNAEDFEVTWTRMDLRSPVLLYHDKIIISQVESYIGRVTILQEKLKYSNVSLIIKNIRVSDEGLYRCFVDSGQWNADTLITLNVEGAQPTISMNTAEDQQTTLDCSAEKWNPQPQVIWTDMNGVHVTSQSPITAEQDKEGLLRVSSVIPVKKEYNVFTCLMRSNAPKPNWPSSLTIYKWRRICSSAVDVTLDPNTVNPLLTMSKDGKQVRHGERWQNLTDNPERFNYGYIVLAREGFASGRHYCEVQVGEKTKWTLGVARESVNRKGKINLKPDMGFWTVGLRNGNEYEALSDTRTLLPVKGNPRRVGVFLDSDEGQLSFYDAESRSHLYTFMDSFSDRIFPLLSPGINTDGKNADPLIICPVPTQ</sequence>
<feature type="compositionally biased region" description="Polar residues" evidence="14">
    <location>
        <begin position="932"/>
        <end position="943"/>
    </location>
</feature>
<comment type="similarity">
    <text evidence="2">Belongs to the immunoglobulin superfamily. BTN/MOG family.</text>
</comment>
<feature type="compositionally biased region" description="Basic and acidic residues" evidence="14">
    <location>
        <begin position="954"/>
        <end position="967"/>
    </location>
</feature>
<feature type="domain" description="Ig-like" evidence="18">
    <location>
        <begin position="4236"/>
        <end position="4328"/>
    </location>
</feature>
<feature type="compositionally biased region" description="Polar residues" evidence="14">
    <location>
        <begin position="4004"/>
        <end position="4014"/>
    </location>
</feature>
<dbReference type="InterPro" id="IPR019821">
    <property type="entry name" value="Kinesin_motor_CS"/>
</dbReference>
<dbReference type="InterPro" id="IPR053896">
    <property type="entry name" value="BTN3A2-like_Ig-C"/>
</dbReference>
<keyword evidence="4" id="KW-0732">Signal</keyword>
<gene>
    <name evidence="20" type="primary">Stard9</name>
    <name evidence="20" type="ORF">GTO92_0016726</name>
</gene>
<dbReference type="InterPro" id="IPR036961">
    <property type="entry name" value="Kinesin_motor_dom_sf"/>
</dbReference>
<feature type="region of interest" description="Disordered" evidence="14">
    <location>
        <begin position="3108"/>
        <end position="3134"/>
    </location>
</feature>
<feature type="compositionally biased region" description="Polar residues" evidence="14">
    <location>
        <begin position="3354"/>
        <end position="3366"/>
    </location>
</feature>
<feature type="binding site" evidence="12">
    <location>
        <begin position="111"/>
        <end position="118"/>
    </location>
    <ligand>
        <name>ATP</name>
        <dbReference type="ChEBI" id="CHEBI:30616"/>
    </ligand>
</feature>
<feature type="region of interest" description="Disordered" evidence="14">
    <location>
        <begin position="3993"/>
        <end position="4014"/>
    </location>
</feature>
<dbReference type="InterPro" id="IPR003599">
    <property type="entry name" value="Ig_sub"/>
</dbReference>
<dbReference type="InterPro" id="IPR043136">
    <property type="entry name" value="B30.2/SPRY_sf"/>
</dbReference>
<evidence type="ECO:0000256" key="8">
    <source>
        <dbReference type="ARBA" id="ARBA00023054"/>
    </source>
</evidence>
<feature type="compositionally biased region" description="Basic and acidic residues" evidence="14">
    <location>
        <begin position="1100"/>
        <end position="1112"/>
    </location>
</feature>
<feature type="region of interest" description="Disordered" evidence="14">
    <location>
        <begin position="3737"/>
        <end position="3759"/>
    </location>
</feature>
<feature type="compositionally biased region" description="Low complexity" evidence="14">
    <location>
        <begin position="2829"/>
        <end position="2840"/>
    </location>
</feature>
<evidence type="ECO:0000256" key="4">
    <source>
        <dbReference type="ARBA" id="ARBA00022729"/>
    </source>
</evidence>
<dbReference type="InterPro" id="IPR007110">
    <property type="entry name" value="Ig-like_dom"/>
</dbReference>
<feature type="domain" description="B30.2/SPRY" evidence="17">
    <location>
        <begin position="4451"/>
        <end position="4649"/>
    </location>
</feature>
<feature type="region of interest" description="Disordered" evidence="14">
    <location>
        <begin position="3082"/>
        <end position="3101"/>
    </location>
</feature>
<dbReference type="EMBL" id="JAAWVN010006028">
    <property type="protein sequence ID" value="MBN3290003.1"/>
    <property type="molecule type" value="Genomic_DNA"/>
</dbReference>
<evidence type="ECO:0000256" key="3">
    <source>
        <dbReference type="ARBA" id="ARBA00022692"/>
    </source>
</evidence>
<feature type="coiled-coil region" evidence="13">
    <location>
        <begin position="3797"/>
        <end position="3835"/>
    </location>
</feature>
<dbReference type="InterPro" id="IPR001870">
    <property type="entry name" value="B30.2/SPRY"/>
</dbReference>
<keyword evidence="3 15" id="KW-0812">Transmembrane</keyword>
<evidence type="ECO:0000313" key="20">
    <source>
        <dbReference type="EMBL" id="MBN3290003.1"/>
    </source>
</evidence>
<feature type="compositionally biased region" description="Basic residues" evidence="14">
    <location>
        <begin position="2817"/>
        <end position="2826"/>
    </location>
</feature>
<evidence type="ECO:0000256" key="7">
    <source>
        <dbReference type="ARBA" id="ARBA00022989"/>
    </source>
</evidence>
<feature type="region of interest" description="Disordered" evidence="14">
    <location>
        <begin position="3852"/>
        <end position="3904"/>
    </location>
</feature>
<evidence type="ECO:0000256" key="2">
    <source>
        <dbReference type="ARBA" id="ARBA00007591"/>
    </source>
</evidence>
<evidence type="ECO:0000256" key="1">
    <source>
        <dbReference type="ARBA" id="ARBA00004479"/>
    </source>
</evidence>
<feature type="compositionally biased region" description="Basic and acidic residues" evidence="14">
    <location>
        <begin position="3880"/>
        <end position="3901"/>
    </location>
</feature>
<feature type="coiled-coil region" evidence="13">
    <location>
        <begin position="770"/>
        <end position="797"/>
    </location>
</feature>
<dbReference type="SUPFAM" id="SSF52540">
    <property type="entry name" value="P-loop containing nucleoside triphosphate hydrolases"/>
    <property type="match status" value="1"/>
</dbReference>
<accession>A0ABS2YUA0</accession>
<feature type="domain" description="START" evidence="19">
    <location>
        <begin position="4100"/>
        <end position="4233"/>
    </location>
</feature>
<dbReference type="PRINTS" id="PR01407">
    <property type="entry name" value="BUTYPHLNCDUF"/>
</dbReference>
<feature type="region of interest" description="Disordered" evidence="14">
    <location>
        <begin position="2666"/>
        <end position="2690"/>
    </location>
</feature>
<feature type="domain" description="Ig-like" evidence="18">
    <location>
        <begin position="4802"/>
        <end position="4888"/>
    </location>
</feature>
<evidence type="ECO:0000256" key="14">
    <source>
        <dbReference type="SAM" id="MobiDB-lite"/>
    </source>
</evidence>
<dbReference type="PANTHER" id="PTHR47117:SF1">
    <property type="entry name" value="STAR-RELATED LIPID TRANSFER PROTEIN 9"/>
    <property type="match status" value="1"/>
</dbReference>
<evidence type="ECO:0000256" key="15">
    <source>
        <dbReference type="SAM" id="Phobius"/>
    </source>
</evidence>
<feature type="domain" description="Ig-like" evidence="18">
    <location>
        <begin position="4336"/>
        <end position="4406"/>
    </location>
</feature>
<keyword evidence="5 12" id="KW-0547">Nucleotide-binding</keyword>
<dbReference type="InterPro" id="IPR013320">
    <property type="entry name" value="ConA-like_dom_sf"/>
</dbReference>
<evidence type="ECO:0000256" key="11">
    <source>
        <dbReference type="ARBA" id="ARBA00023319"/>
    </source>
</evidence>
<keyword evidence="7 15" id="KW-1133">Transmembrane helix</keyword>
<keyword evidence="21" id="KW-1185">Reference proteome</keyword>
<keyword evidence="8 13" id="KW-0175">Coiled coil</keyword>
<protein>
    <submittedName>
        <fullName evidence="20">STAR9 protein</fullName>
    </submittedName>
</protein>
<dbReference type="Pfam" id="PF07686">
    <property type="entry name" value="V-set"/>
    <property type="match status" value="2"/>
</dbReference>
<dbReference type="InterPro" id="IPR023393">
    <property type="entry name" value="START-like_dom_sf"/>
</dbReference>